<keyword evidence="5 8" id="KW-0808">Transferase</keyword>
<dbReference type="NCBIfam" id="NF006719">
    <property type="entry name" value="PRK09257.1"/>
    <property type="match status" value="1"/>
</dbReference>
<dbReference type="CDD" id="cd00609">
    <property type="entry name" value="AAT_like"/>
    <property type="match status" value="1"/>
</dbReference>
<dbReference type="AlphaFoldDB" id="A0A246S3Z1"/>
<dbReference type="EMBL" id="JPUA01000005">
    <property type="protein sequence ID" value="OWV31181.1"/>
    <property type="molecule type" value="Genomic_DNA"/>
</dbReference>
<dbReference type="Gene3D" id="3.40.640.10">
    <property type="entry name" value="Type I PLP-dependent aspartate aminotransferase-like (Major domain)"/>
    <property type="match status" value="1"/>
</dbReference>
<dbReference type="Gene3D" id="3.90.1150.10">
    <property type="entry name" value="Aspartate Aminotransferase, domain 1"/>
    <property type="match status" value="1"/>
</dbReference>
<gene>
    <name evidence="8" type="ORF">JI62_02835</name>
</gene>
<evidence type="ECO:0000256" key="5">
    <source>
        <dbReference type="ARBA" id="ARBA00022679"/>
    </source>
</evidence>
<evidence type="ECO:0000256" key="1">
    <source>
        <dbReference type="ARBA" id="ARBA00001933"/>
    </source>
</evidence>
<sequence length="395" mass="43451">MFKKIPYASGDPILGLIETYNKDCNTQKVDLGVGVYRDHNGHTPILESVKKAEANILKNEKSKAYVGSHGDPVFAESILGLVLGNHSKVLLANRSSVSQTPGGSGALKLAADFIRAHLPEASIWLPTPTWSNHFSIFAGAGLTLHEYPYVSDENSLDFDSMLLSLKNIPHGDIVLLHACCHNPTGFDLSIEQWGLVRDVILEKGLLPLIDFAYQGFGEGLEPDAYGVRLLADALDELLITSSYSKNFGLYRERTGALIAIASSHNKMQNIRTQLAITARHNYSSPPNHGSAIVAEVLGSQELSALWRHELDGMRARIVQMRHDFVEAMKPYKLNDRFSCVNEQQGMFSYTGLSAEQVLRLREEFSIYMVGSGRANMSGLTKENLSYVAKSVASVI</sequence>
<dbReference type="GO" id="GO:0004838">
    <property type="term" value="F:L-tyrosine-2-oxoglutarate transaminase activity"/>
    <property type="evidence" value="ECO:0007669"/>
    <property type="project" value="TreeGrafter"/>
</dbReference>
<dbReference type="InterPro" id="IPR015422">
    <property type="entry name" value="PyrdxlP-dep_Trfase_small"/>
</dbReference>
<accession>A0A246S3Z1</accession>
<dbReference type="GO" id="GO:0042802">
    <property type="term" value="F:identical protein binding"/>
    <property type="evidence" value="ECO:0007669"/>
    <property type="project" value="TreeGrafter"/>
</dbReference>
<dbReference type="InterPro" id="IPR004839">
    <property type="entry name" value="Aminotransferase_I/II_large"/>
</dbReference>
<dbReference type="PRINTS" id="PR00799">
    <property type="entry name" value="TRANSAMINASE"/>
</dbReference>
<dbReference type="GO" id="GO:0004069">
    <property type="term" value="F:L-aspartate:2-oxoglutarate aminotransferase activity"/>
    <property type="evidence" value="ECO:0007669"/>
    <property type="project" value="TreeGrafter"/>
</dbReference>
<evidence type="ECO:0000256" key="4">
    <source>
        <dbReference type="ARBA" id="ARBA00022576"/>
    </source>
</evidence>
<keyword evidence="4 8" id="KW-0032">Aminotransferase</keyword>
<dbReference type="SUPFAM" id="SSF53383">
    <property type="entry name" value="PLP-dependent transferases"/>
    <property type="match status" value="1"/>
</dbReference>
<evidence type="ECO:0000256" key="2">
    <source>
        <dbReference type="ARBA" id="ARBA00007441"/>
    </source>
</evidence>
<dbReference type="Proteomes" id="UP000197334">
    <property type="component" value="Unassembled WGS sequence"/>
</dbReference>
<protein>
    <submittedName>
        <fullName evidence="8">Aromatic amino acid aminotransferase</fullName>
    </submittedName>
</protein>
<evidence type="ECO:0000313" key="9">
    <source>
        <dbReference type="Proteomes" id="UP000197334"/>
    </source>
</evidence>
<dbReference type="GO" id="GO:0033585">
    <property type="term" value="P:L-phenylalanine biosynthetic process from chorismate via phenylpyruvate"/>
    <property type="evidence" value="ECO:0007669"/>
    <property type="project" value="TreeGrafter"/>
</dbReference>
<dbReference type="InterPro" id="IPR000796">
    <property type="entry name" value="Asp_trans"/>
</dbReference>
<keyword evidence="6" id="KW-0663">Pyridoxal phosphate</keyword>
<evidence type="ECO:0000256" key="3">
    <source>
        <dbReference type="ARBA" id="ARBA00011738"/>
    </source>
</evidence>
<dbReference type="FunFam" id="3.40.640.10:FF:000066">
    <property type="entry name" value="Aspartate aminotransferase"/>
    <property type="match status" value="1"/>
</dbReference>
<dbReference type="GO" id="GO:0005829">
    <property type="term" value="C:cytosol"/>
    <property type="evidence" value="ECO:0007669"/>
    <property type="project" value="TreeGrafter"/>
</dbReference>
<reference evidence="8 9" key="1">
    <citation type="submission" date="2014-08" db="EMBL/GenBank/DDBJ databases">
        <title>Draft genome sequence of a novel L-asparaginase producing marine bacterium, Halomonas campaniensis.</title>
        <authorList>
            <person name="Sundarakrishnan B."/>
            <person name="Moushumi Priya A."/>
            <person name="Raman G."/>
            <person name="Sakthivel N."/>
            <person name="Park S."/>
            <person name="Jayachandran S."/>
        </authorList>
    </citation>
    <scope>NUCLEOTIDE SEQUENCE [LARGE SCALE GENOMIC DNA]</scope>
    <source>
        <strain evidence="8 9">SK03</strain>
    </source>
</reference>
<dbReference type="PANTHER" id="PTHR11879">
    <property type="entry name" value="ASPARTATE AMINOTRANSFERASE"/>
    <property type="match status" value="1"/>
</dbReference>
<evidence type="ECO:0000259" key="7">
    <source>
        <dbReference type="Pfam" id="PF00155"/>
    </source>
</evidence>
<feature type="domain" description="Aminotransferase class I/classII large" evidence="7">
    <location>
        <begin position="27"/>
        <end position="390"/>
    </location>
</feature>
<evidence type="ECO:0000313" key="8">
    <source>
        <dbReference type="EMBL" id="OWV31181.1"/>
    </source>
</evidence>
<dbReference type="InterPro" id="IPR015424">
    <property type="entry name" value="PyrdxlP-dep_Trfase"/>
</dbReference>
<dbReference type="OrthoDB" id="9766445at2"/>
<evidence type="ECO:0000256" key="6">
    <source>
        <dbReference type="ARBA" id="ARBA00022898"/>
    </source>
</evidence>
<dbReference type="PANTHER" id="PTHR11879:SF22">
    <property type="entry name" value="ASPARTATE AMINOTRANSFERASE, MITOCHONDRIAL"/>
    <property type="match status" value="1"/>
</dbReference>
<keyword evidence="9" id="KW-1185">Reference proteome</keyword>
<dbReference type="Pfam" id="PF00155">
    <property type="entry name" value="Aminotran_1_2"/>
    <property type="match status" value="1"/>
</dbReference>
<comment type="similarity">
    <text evidence="2">Belongs to the class-I pyridoxal-phosphate-dependent aminotransferase family.</text>
</comment>
<dbReference type="GO" id="GO:0030170">
    <property type="term" value="F:pyridoxal phosphate binding"/>
    <property type="evidence" value="ECO:0007669"/>
    <property type="project" value="InterPro"/>
</dbReference>
<proteinExistence type="inferred from homology"/>
<dbReference type="InterPro" id="IPR015421">
    <property type="entry name" value="PyrdxlP-dep_Trfase_major"/>
</dbReference>
<dbReference type="RefSeq" id="WP_088698727.1">
    <property type="nucleotide sequence ID" value="NZ_JPUA01000005.1"/>
</dbReference>
<comment type="subunit">
    <text evidence="3">Homodimer.</text>
</comment>
<comment type="cofactor">
    <cofactor evidence="1">
        <name>pyridoxal 5'-phosphate</name>
        <dbReference type="ChEBI" id="CHEBI:597326"/>
    </cofactor>
</comment>
<comment type="caution">
    <text evidence="8">The sequence shown here is derived from an EMBL/GenBank/DDBJ whole genome shotgun (WGS) entry which is preliminary data.</text>
</comment>
<organism evidence="8 9">
    <name type="scientific">Halomonas campaniensis</name>
    <dbReference type="NCBI Taxonomy" id="213554"/>
    <lineage>
        <taxon>Bacteria</taxon>
        <taxon>Pseudomonadati</taxon>
        <taxon>Pseudomonadota</taxon>
        <taxon>Gammaproteobacteria</taxon>
        <taxon>Oceanospirillales</taxon>
        <taxon>Halomonadaceae</taxon>
        <taxon>Halomonas</taxon>
    </lineage>
</organism>
<name>A0A246S3Z1_9GAMM</name>